<comment type="subcellular location">
    <subcellularLocation>
        <location evidence="1 7">Cell inner membrane</location>
        <topology evidence="1 7">Multi-pass membrane protein</topology>
    </subcellularLocation>
</comment>
<protein>
    <recommendedName>
        <fullName evidence="7">TRAP transporter large permease protein</fullName>
    </recommendedName>
</protein>
<evidence type="ECO:0000256" key="1">
    <source>
        <dbReference type="ARBA" id="ARBA00004429"/>
    </source>
</evidence>
<evidence type="ECO:0000313" key="9">
    <source>
        <dbReference type="EMBL" id="SCW77741.1"/>
    </source>
</evidence>
<dbReference type="PANTHER" id="PTHR33362:SF2">
    <property type="entry name" value="TRAP TRANSPORTER LARGE PERMEASE PROTEIN"/>
    <property type="match status" value="1"/>
</dbReference>
<feature type="transmembrane region" description="Helical" evidence="7">
    <location>
        <begin position="271"/>
        <end position="295"/>
    </location>
</feature>
<sequence>MTGALIAIGILLCLLVLGVPMIAALLTAVALLLYLSGQWGLSLPQTMVAGMSSYTLLALPLFVYAGSLMNSGGIAVRLFDFARSLIGWTKGGLAQVDVLTSIFFGGMVGSSAADLAGTGSVMIPAMKRHGYSGALASAVTASSSGVGPLIPPSSPAILYSAVTGTSLSALFLAGLIPGLLLGLVFMLTIAWLARRHGYPTYGRFSLREVWKTGLAAAFALGMPGLIIGGLVVGAFTPSEAGAFGAFYAAFVSCAIYRTLNLKGLYRATVAAVQMTGELLGIVALSVALGSALSAAHVPQAFTGLIDLLTIGDSVFMRLLAMMIIAVIAGMFIDPLIPVLVPVLMPALLAYGIDLTHFGVLMIMAVVIGQITPPVAMSLIITARIAKVDQWQVFRANMPFFIITLAFTLVLIAVPGLSTWLPAYMQD</sequence>
<comment type="subunit">
    <text evidence="7">The complex comprises the extracytoplasmic solute receptor protein and the two transmembrane proteins.</text>
</comment>
<dbReference type="PIRSF" id="PIRSF006066">
    <property type="entry name" value="HI0050"/>
    <property type="match status" value="1"/>
</dbReference>
<dbReference type="RefSeq" id="WP_091440526.1">
    <property type="nucleotide sequence ID" value="NZ_FMTP01000004.1"/>
</dbReference>
<evidence type="ECO:0000259" key="8">
    <source>
        <dbReference type="Pfam" id="PF06808"/>
    </source>
</evidence>
<reference evidence="10" key="1">
    <citation type="submission" date="2016-10" db="EMBL/GenBank/DDBJ databases">
        <authorList>
            <person name="Varghese N."/>
            <person name="Submissions S."/>
        </authorList>
    </citation>
    <scope>NUCLEOTIDE SEQUENCE [LARGE SCALE GENOMIC DNA]</scope>
    <source>
        <strain evidence="10">CGMCC 1.1761</strain>
    </source>
</reference>
<dbReference type="STRING" id="177413.SAMN05660859_2732"/>
<name>A0A1G4T8W3_9HYPH</name>
<keyword evidence="6 7" id="KW-0472">Membrane</keyword>
<evidence type="ECO:0000256" key="5">
    <source>
        <dbReference type="ARBA" id="ARBA00022989"/>
    </source>
</evidence>
<keyword evidence="7" id="KW-0813">Transport</keyword>
<keyword evidence="3 7" id="KW-0997">Cell inner membrane</keyword>
<keyword evidence="2" id="KW-1003">Cell membrane</keyword>
<feature type="transmembrane region" description="Helical" evidence="7">
    <location>
        <begin position="241"/>
        <end position="259"/>
    </location>
</feature>
<feature type="domain" description="TRAP C4-dicarboxylate transport system permease DctM subunit" evidence="8">
    <location>
        <begin position="8"/>
        <end position="415"/>
    </location>
</feature>
<feature type="transmembrane region" description="Helical" evidence="7">
    <location>
        <begin position="358"/>
        <end position="385"/>
    </location>
</feature>
<feature type="transmembrane region" description="Helical" evidence="7">
    <location>
        <begin position="129"/>
        <end position="150"/>
    </location>
</feature>
<feature type="transmembrane region" description="Helical" evidence="7">
    <location>
        <begin position="214"/>
        <end position="235"/>
    </location>
</feature>
<keyword evidence="5 7" id="KW-1133">Transmembrane helix</keyword>
<dbReference type="InterPro" id="IPR010656">
    <property type="entry name" value="DctM"/>
</dbReference>
<dbReference type="NCBIfam" id="TIGR00786">
    <property type="entry name" value="dctM"/>
    <property type="match status" value="1"/>
</dbReference>
<evidence type="ECO:0000256" key="2">
    <source>
        <dbReference type="ARBA" id="ARBA00022475"/>
    </source>
</evidence>
<comment type="function">
    <text evidence="7">Part of the tripartite ATP-independent periplasmic (TRAP) transport system.</text>
</comment>
<accession>A0A1G4T8W3</accession>
<dbReference type="GO" id="GO:0005886">
    <property type="term" value="C:plasma membrane"/>
    <property type="evidence" value="ECO:0007669"/>
    <property type="project" value="UniProtKB-SubCell"/>
</dbReference>
<dbReference type="InterPro" id="IPR004681">
    <property type="entry name" value="TRAP_DctM"/>
</dbReference>
<dbReference type="Pfam" id="PF06808">
    <property type="entry name" value="DctM"/>
    <property type="match status" value="1"/>
</dbReference>
<comment type="caution">
    <text evidence="7">Lacks conserved residue(s) required for the propagation of feature annotation.</text>
</comment>
<evidence type="ECO:0000256" key="6">
    <source>
        <dbReference type="ARBA" id="ARBA00023136"/>
    </source>
</evidence>
<dbReference type="AlphaFoldDB" id="A0A1G4T8W3"/>
<evidence type="ECO:0000256" key="4">
    <source>
        <dbReference type="ARBA" id="ARBA00022692"/>
    </source>
</evidence>
<dbReference type="GO" id="GO:0022857">
    <property type="term" value="F:transmembrane transporter activity"/>
    <property type="evidence" value="ECO:0007669"/>
    <property type="project" value="UniProtKB-UniRule"/>
</dbReference>
<keyword evidence="10" id="KW-1185">Reference proteome</keyword>
<evidence type="ECO:0000256" key="7">
    <source>
        <dbReference type="RuleBase" id="RU369079"/>
    </source>
</evidence>
<feature type="transmembrane region" description="Helical" evidence="7">
    <location>
        <begin position="6"/>
        <end position="35"/>
    </location>
</feature>
<evidence type="ECO:0000313" key="10">
    <source>
        <dbReference type="Proteomes" id="UP000198889"/>
    </source>
</evidence>
<dbReference type="PANTHER" id="PTHR33362">
    <property type="entry name" value="SIALIC ACID TRAP TRANSPORTER PERMEASE PROTEIN SIAT-RELATED"/>
    <property type="match status" value="1"/>
</dbReference>
<feature type="transmembrane region" description="Helical" evidence="7">
    <location>
        <begin position="397"/>
        <end position="420"/>
    </location>
</feature>
<feature type="transmembrane region" description="Helical" evidence="7">
    <location>
        <begin position="170"/>
        <end position="193"/>
    </location>
</feature>
<gene>
    <name evidence="9" type="ORF">SAMN05660859_2732</name>
</gene>
<dbReference type="Proteomes" id="UP000198889">
    <property type="component" value="Unassembled WGS sequence"/>
</dbReference>
<proteinExistence type="inferred from homology"/>
<comment type="similarity">
    <text evidence="7">Belongs to the TRAP transporter large permease family.</text>
</comment>
<keyword evidence="4 7" id="KW-0812">Transmembrane</keyword>
<evidence type="ECO:0000256" key="3">
    <source>
        <dbReference type="ARBA" id="ARBA00022519"/>
    </source>
</evidence>
<dbReference type="EMBL" id="FMTP01000004">
    <property type="protein sequence ID" value="SCW77741.1"/>
    <property type="molecule type" value="Genomic_DNA"/>
</dbReference>
<organism evidence="9 10">
    <name type="scientific">Ancylobacter rudongensis</name>
    <dbReference type="NCBI Taxonomy" id="177413"/>
    <lineage>
        <taxon>Bacteria</taxon>
        <taxon>Pseudomonadati</taxon>
        <taxon>Pseudomonadota</taxon>
        <taxon>Alphaproteobacteria</taxon>
        <taxon>Hyphomicrobiales</taxon>
        <taxon>Xanthobacteraceae</taxon>
        <taxon>Ancylobacter</taxon>
    </lineage>
</organism>
<feature type="transmembrane region" description="Helical" evidence="7">
    <location>
        <begin position="56"/>
        <end position="78"/>
    </location>
</feature>